<evidence type="ECO:0000256" key="2">
    <source>
        <dbReference type="ARBA" id="ARBA00022737"/>
    </source>
</evidence>
<name>A0ABS4DHK8_9CHLR</name>
<feature type="domain" description="Right handed beta helix" evidence="4">
    <location>
        <begin position="314"/>
        <end position="469"/>
    </location>
</feature>
<dbReference type="NCBIfam" id="TIGR03804">
    <property type="entry name" value="para_beta_helix"/>
    <property type="match status" value="5"/>
</dbReference>
<comment type="pathway">
    <text evidence="1">Protein modification; protein ubiquitination.</text>
</comment>
<dbReference type="SMART" id="SM00710">
    <property type="entry name" value="PbH1"/>
    <property type="match status" value="12"/>
</dbReference>
<protein>
    <submittedName>
        <fullName evidence="5">Right-handed parallel beta-helix repeat-containing protein</fullName>
    </submittedName>
</protein>
<dbReference type="RefSeq" id="WP_135482183.1">
    <property type="nucleotide sequence ID" value="NZ_SIJK02000117.1"/>
</dbReference>
<dbReference type="Gene3D" id="2.160.20.10">
    <property type="entry name" value="Single-stranded right-handed beta-helix, Pectin lyase-like"/>
    <property type="match status" value="2"/>
</dbReference>
<sequence>MTSRLPSTALTQLVPLLGSLARLIADGAQLDDMQFQVLLEAADLDHDPAALEELRRWGRLLSRLASQPRADLRRVTIEGLQLRGVPEASALLAVATISDRATITTNAPASTPLPPSPSQLQVHPERLDFGTLMSDQPVIAKLMIQGGPGQIVVESDYLRVTPSQFGAEPTEIQLEVHPLAGGLLWTSLRLVTAGATVEVPVIAQWAADTSHQTGATLVVTPGASEEESGTRLTEAILAATAGAVVHVSAGTYRLAQPLMVDKPLTFIGEGQDQTRLLCAAEEYVAHFSGDGPFVIADLSFEHIGTAWARVVQVHGGEIDIQRCSFKGGVLDAVRQTGGSGLYLYGQTRGLIRQCEARGNVIGISVDEQAQPTLEGNTCQQNQWSGIAYFDSAGGTARKNICSSNTKYGISVNAQAQPTLEGNTCQQNQWSGIGYRDSAGGTARQNTCSSNTTHGIYVGAQAQPTLEGNTCQQNKDTGITYRDSAGGTARQNTCTGNTQYGIYVGEQAQPTLEANTCQQNQLTGIGYGGSAGGTARQNTCTGNTKNGIYIGAQAQPTLEGNTCQQNQWSGIAYFDSAGGTARKNICSSNTKYGISVNAQAQPTLEGNTCQQNQWSG</sequence>
<accession>A0ABS4DHK8</accession>
<keyword evidence="6" id="KW-1185">Reference proteome</keyword>
<keyword evidence="2" id="KW-0677">Repeat</keyword>
<dbReference type="InterPro" id="IPR039448">
    <property type="entry name" value="Beta_helix"/>
</dbReference>
<reference evidence="5 6" key="1">
    <citation type="submission" date="2021-03" db="EMBL/GenBank/DDBJ databases">
        <authorList>
            <person name="Grouzdev D.S."/>
        </authorList>
    </citation>
    <scope>NUCLEOTIDE SEQUENCE [LARGE SCALE GENOMIC DNA]</scope>
    <source>
        <strain evidence="5 6">M50-1</strain>
    </source>
</reference>
<evidence type="ECO:0000256" key="3">
    <source>
        <dbReference type="ARBA" id="ARBA00022786"/>
    </source>
</evidence>
<dbReference type="InterPro" id="IPR006626">
    <property type="entry name" value="PbH1"/>
</dbReference>
<dbReference type="InterPro" id="IPR051550">
    <property type="entry name" value="SCF-Subunits/Alg-Epimerases"/>
</dbReference>
<proteinExistence type="predicted"/>
<dbReference type="InterPro" id="IPR012334">
    <property type="entry name" value="Pectin_lyas_fold"/>
</dbReference>
<keyword evidence="3" id="KW-0833">Ubl conjugation pathway</keyword>
<dbReference type="EMBL" id="SIJK02000117">
    <property type="protein sequence ID" value="MBP1468937.1"/>
    <property type="molecule type" value="Genomic_DNA"/>
</dbReference>
<feature type="domain" description="Right handed beta helix" evidence="4">
    <location>
        <begin position="500"/>
        <end position="615"/>
    </location>
</feature>
<dbReference type="Pfam" id="PF13229">
    <property type="entry name" value="Beta_helix"/>
    <property type="match status" value="2"/>
</dbReference>
<dbReference type="PANTHER" id="PTHR22990">
    <property type="entry name" value="F-BOX ONLY PROTEIN"/>
    <property type="match status" value="1"/>
</dbReference>
<feature type="non-terminal residue" evidence="5">
    <location>
        <position position="615"/>
    </location>
</feature>
<evidence type="ECO:0000313" key="6">
    <source>
        <dbReference type="Proteomes" id="UP001193081"/>
    </source>
</evidence>
<gene>
    <name evidence="5" type="ORF">EYB53_024730</name>
</gene>
<organism evidence="5 6">
    <name type="scientific">Candidatus Chloroploca mongolica</name>
    <dbReference type="NCBI Taxonomy" id="2528176"/>
    <lineage>
        <taxon>Bacteria</taxon>
        <taxon>Bacillati</taxon>
        <taxon>Chloroflexota</taxon>
        <taxon>Chloroflexia</taxon>
        <taxon>Chloroflexales</taxon>
        <taxon>Chloroflexineae</taxon>
        <taxon>Oscillochloridaceae</taxon>
        <taxon>Candidatus Chloroploca</taxon>
    </lineage>
</organism>
<evidence type="ECO:0000313" key="5">
    <source>
        <dbReference type="EMBL" id="MBP1468937.1"/>
    </source>
</evidence>
<dbReference type="PANTHER" id="PTHR22990:SF15">
    <property type="entry name" value="F-BOX ONLY PROTEIN 10"/>
    <property type="match status" value="1"/>
</dbReference>
<dbReference type="InterPro" id="IPR011050">
    <property type="entry name" value="Pectin_lyase_fold/virulence"/>
</dbReference>
<evidence type="ECO:0000259" key="4">
    <source>
        <dbReference type="Pfam" id="PF13229"/>
    </source>
</evidence>
<evidence type="ECO:0000256" key="1">
    <source>
        <dbReference type="ARBA" id="ARBA00004906"/>
    </source>
</evidence>
<dbReference type="Proteomes" id="UP001193081">
    <property type="component" value="Unassembled WGS sequence"/>
</dbReference>
<dbReference type="SUPFAM" id="SSF51126">
    <property type="entry name" value="Pectin lyase-like"/>
    <property type="match status" value="2"/>
</dbReference>
<comment type="caution">
    <text evidence="5">The sequence shown here is derived from an EMBL/GenBank/DDBJ whole genome shotgun (WGS) entry which is preliminary data.</text>
</comment>
<dbReference type="InterPro" id="IPR022441">
    <property type="entry name" value="Para_beta_helix_rpt-2"/>
</dbReference>